<dbReference type="PANTHER" id="PTHR48111:SF1">
    <property type="entry name" value="TWO-COMPONENT RESPONSE REGULATOR ORR33"/>
    <property type="match status" value="1"/>
</dbReference>
<dbReference type="CDD" id="cd17574">
    <property type="entry name" value="REC_OmpR"/>
    <property type="match status" value="1"/>
</dbReference>
<dbReference type="Gene3D" id="6.10.250.690">
    <property type="match status" value="1"/>
</dbReference>
<keyword evidence="1 6" id="KW-0597">Phosphoprotein</keyword>
<feature type="DNA-binding region" description="OmpR/PhoB-type" evidence="7">
    <location>
        <begin position="151"/>
        <end position="249"/>
    </location>
</feature>
<feature type="modified residue" description="4-aspartylphosphate" evidence="6">
    <location>
        <position position="65"/>
    </location>
</feature>
<dbReference type="SMART" id="SM00448">
    <property type="entry name" value="REC"/>
    <property type="match status" value="1"/>
</dbReference>
<dbReference type="CDD" id="cd00383">
    <property type="entry name" value="trans_reg_C"/>
    <property type="match status" value="1"/>
</dbReference>
<evidence type="ECO:0000256" key="3">
    <source>
        <dbReference type="ARBA" id="ARBA00023015"/>
    </source>
</evidence>
<gene>
    <name evidence="10" type="ORF">FYJ69_00360</name>
</gene>
<dbReference type="InterPro" id="IPR011006">
    <property type="entry name" value="CheY-like_superfamily"/>
</dbReference>
<dbReference type="InterPro" id="IPR039420">
    <property type="entry name" value="WalR-like"/>
</dbReference>
<feature type="domain" description="Response regulatory" evidence="8">
    <location>
        <begin position="16"/>
        <end position="129"/>
    </location>
</feature>
<evidence type="ECO:0000256" key="6">
    <source>
        <dbReference type="PROSITE-ProRule" id="PRU00169"/>
    </source>
</evidence>
<name>A0A6N7WRG6_9ACTN</name>
<dbReference type="GO" id="GO:0005829">
    <property type="term" value="C:cytosol"/>
    <property type="evidence" value="ECO:0007669"/>
    <property type="project" value="TreeGrafter"/>
</dbReference>
<dbReference type="Pfam" id="PF00072">
    <property type="entry name" value="Response_reg"/>
    <property type="match status" value="1"/>
</dbReference>
<dbReference type="GO" id="GO:0000976">
    <property type="term" value="F:transcription cis-regulatory region binding"/>
    <property type="evidence" value="ECO:0007669"/>
    <property type="project" value="TreeGrafter"/>
</dbReference>
<dbReference type="Gene3D" id="3.40.50.2300">
    <property type="match status" value="1"/>
</dbReference>
<dbReference type="SUPFAM" id="SSF46894">
    <property type="entry name" value="C-terminal effector domain of the bipartite response regulators"/>
    <property type="match status" value="1"/>
</dbReference>
<reference evidence="10 11" key="1">
    <citation type="submission" date="2019-08" db="EMBL/GenBank/DDBJ databases">
        <title>In-depth cultivation of the pig gut microbiome towards novel bacterial diversity and tailored functional studies.</title>
        <authorList>
            <person name="Wylensek D."/>
            <person name="Hitch T.C.A."/>
            <person name="Clavel T."/>
        </authorList>
    </citation>
    <scope>NUCLEOTIDE SEQUENCE [LARGE SCALE GENOMIC DNA]</scope>
    <source>
        <strain evidence="10 11">WB01_CNA04</strain>
    </source>
</reference>
<evidence type="ECO:0000256" key="5">
    <source>
        <dbReference type="ARBA" id="ARBA00023163"/>
    </source>
</evidence>
<keyword evidence="4 7" id="KW-0238">DNA-binding</keyword>
<dbReference type="InterPro" id="IPR036388">
    <property type="entry name" value="WH-like_DNA-bd_sf"/>
</dbReference>
<sequence>MQAPDAATGGQEPQDTILVVEDDPDIVEILRLYLGSSGYRFLSAGDGERGLDVLRNSDVSLALVDLMMPSMNGFDFIKEARAFTDIPVIIVSARNQPSDKVLGLDLGADGYVTKPFDPTEVLAYVRAALRRYRQGKAAQHDGAEGPATGEKNVLSAGDLELDLDTLVLRKRGNVMPLTASELKILHKMMSAPGHVFTKAQLYEAISGSSYGGAESIMMHVSNIRAKIEDDPGKPAHIKTVRGLGYRFDE</sequence>
<dbReference type="GO" id="GO:0032993">
    <property type="term" value="C:protein-DNA complex"/>
    <property type="evidence" value="ECO:0007669"/>
    <property type="project" value="TreeGrafter"/>
</dbReference>
<keyword evidence="2" id="KW-0902">Two-component regulatory system</keyword>
<dbReference type="InterPro" id="IPR001789">
    <property type="entry name" value="Sig_transdc_resp-reg_receiver"/>
</dbReference>
<evidence type="ECO:0000256" key="2">
    <source>
        <dbReference type="ARBA" id="ARBA00023012"/>
    </source>
</evidence>
<evidence type="ECO:0000313" key="10">
    <source>
        <dbReference type="EMBL" id="MST59365.1"/>
    </source>
</evidence>
<dbReference type="AlphaFoldDB" id="A0A6N7WRG6"/>
<keyword evidence="5" id="KW-0804">Transcription</keyword>
<dbReference type="InterPro" id="IPR001867">
    <property type="entry name" value="OmpR/PhoB-type_DNA-bd"/>
</dbReference>
<evidence type="ECO:0000256" key="7">
    <source>
        <dbReference type="PROSITE-ProRule" id="PRU01091"/>
    </source>
</evidence>
<feature type="domain" description="OmpR/PhoB-type" evidence="9">
    <location>
        <begin position="151"/>
        <end position="249"/>
    </location>
</feature>
<comment type="caution">
    <text evidence="10">The sequence shown here is derived from an EMBL/GenBank/DDBJ whole genome shotgun (WGS) entry which is preliminary data.</text>
</comment>
<proteinExistence type="predicted"/>
<dbReference type="Pfam" id="PF00486">
    <property type="entry name" value="Trans_reg_C"/>
    <property type="match status" value="1"/>
</dbReference>
<dbReference type="GO" id="GO:0000156">
    <property type="term" value="F:phosphorelay response regulator activity"/>
    <property type="evidence" value="ECO:0007669"/>
    <property type="project" value="TreeGrafter"/>
</dbReference>
<dbReference type="PROSITE" id="PS50110">
    <property type="entry name" value="RESPONSE_REGULATORY"/>
    <property type="match status" value="1"/>
</dbReference>
<dbReference type="EMBL" id="VUND01000001">
    <property type="protein sequence ID" value="MST59365.1"/>
    <property type="molecule type" value="Genomic_DNA"/>
</dbReference>
<evidence type="ECO:0000259" key="8">
    <source>
        <dbReference type="PROSITE" id="PS50110"/>
    </source>
</evidence>
<protein>
    <submittedName>
        <fullName evidence="10">Response regulator transcription factor</fullName>
    </submittedName>
</protein>
<keyword evidence="3" id="KW-0805">Transcription regulation</keyword>
<evidence type="ECO:0000256" key="1">
    <source>
        <dbReference type="ARBA" id="ARBA00022553"/>
    </source>
</evidence>
<dbReference type="Gene3D" id="1.10.10.10">
    <property type="entry name" value="Winged helix-like DNA-binding domain superfamily/Winged helix DNA-binding domain"/>
    <property type="match status" value="1"/>
</dbReference>
<dbReference type="SMART" id="SM00862">
    <property type="entry name" value="Trans_reg_C"/>
    <property type="match status" value="1"/>
</dbReference>
<evidence type="ECO:0000259" key="9">
    <source>
        <dbReference type="PROSITE" id="PS51755"/>
    </source>
</evidence>
<dbReference type="PANTHER" id="PTHR48111">
    <property type="entry name" value="REGULATOR OF RPOS"/>
    <property type="match status" value="1"/>
</dbReference>
<accession>A0A6N7WRG6</accession>
<evidence type="ECO:0000256" key="4">
    <source>
        <dbReference type="ARBA" id="ARBA00023125"/>
    </source>
</evidence>
<evidence type="ECO:0000313" key="11">
    <source>
        <dbReference type="Proteomes" id="UP000434342"/>
    </source>
</evidence>
<organism evidence="10 11">
    <name type="scientific">Parafannyhessea umbonata</name>
    <dbReference type="NCBI Taxonomy" id="604330"/>
    <lineage>
        <taxon>Bacteria</taxon>
        <taxon>Bacillati</taxon>
        <taxon>Actinomycetota</taxon>
        <taxon>Coriobacteriia</taxon>
        <taxon>Coriobacteriales</taxon>
        <taxon>Atopobiaceae</taxon>
        <taxon>Parafannyhessea</taxon>
    </lineage>
</organism>
<dbReference type="Proteomes" id="UP000434342">
    <property type="component" value="Unassembled WGS sequence"/>
</dbReference>
<dbReference type="RefSeq" id="WP_154539089.1">
    <property type="nucleotide sequence ID" value="NZ_JAQXWW010000026.1"/>
</dbReference>
<dbReference type="InterPro" id="IPR016032">
    <property type="entry name" value="Sig_transdc_resp-reg_C-effctor"/>
</dbReference>
<dbReference type="PROSITE" id="PS51755">
    <property type="entry name" value="OMPR_PHOB"/>
    <property type="match status" value="1"/>
</dbReference>
<dbReference type="SUPFAM" id="SSF52172">
    <property type="entry name" value="CheY-like"/>
    <property type="match status" value="1"/>
</dbReference>
<dbReference type="GO" id="GO:0006355">
    <property type="term" value="P:regulation of DNA-templated transcription"/>
    <property type="evidence" value="ECO:0007669"/>
    <property type="project" value="InterPro"/>
</dbReference>